<dbReference type="AlphaFoldDB" id="A0A5J4R8L4"/>
<protein>
    <recommendedName>
        <fullName evidence="2">DNA-binding protein</fullName>
    </recommendedName>
</protein>
<name>A0A5J4R8L4_9ZZZZ</name>
<evidence type="ECO:0000313" key="1">
    <source>
        <dbReference type="EMBL" id="KAA6330437.1"/>
    </source>
</evidence>
<comment type="caution">
    <text evidence="1">The sequence shown here is derived from an EMBL/GenBank/DDBJ whole genome shotgun (WGS) entry which is preliminary data.</text>
</comment>
<accession>A0A5J4R8L4</accession>
<evidence type="ECO:0008006" key="2">
    <source>
        <dbReference type="Google" id="ProtNLM"/>
    </source>
</evidence>
<dbReference type="EMBL" id="SNRY01001503">
    <property type="protein sequence ID" value="KAA6330437.1"/>
    <property type="molecule type" value="Genomic_DNA"/>
</dbReference>
<gene>
    <name evidence="1" type="ORF">EZS27_020853</name>
</gene>
<reference evidence="1" key="1">
    <citation type="submission" date="2019-03" db="EMBL/GenBank/DDBJ databases">
        <title>Single cell metagenomics reveals metabolic interactions within the superorganism composed of flagellate Streblomastix strix and complex community of Bacteroidetes bacteria on its surface.</title>
        <authorList>
            <person name="Treitli S.C."/>
            <person name="Kolisko M."/>
            <person name="Husnik F."/>
            <person name="Keeling P."/>
            <person name="Hampl V."/>
        </authorList>
    </citation>
    <scope>NUCLEOTIDE SEQUENCE</scope>
    <source>
        <strain evidence="1">STM</strain>
    </source>
</reference>
<proteinExistence type="predicted"/>
<sequence>MRTITLNEFQRIKNSLSIESIIANELNISVNCVQKFLNERHFTHERYPGIHFKHGPEGGLIMLDDDTAVPYATILNYVLKISEKSKQ</sequence>
<organism evidence="1">
    <name type="scientific">termite gut metagenome</name>
    <dbReference type="NCBI Taxonomy" id="433724"/>
    <lineage>
        <taxon>unclassified sequences</taxon>
        <taxon>metagenomes</taxon>
        <taxon>organismal metagenomes</taxon>
    </lineage>
</organism>